<dbReference type="AlphaFoldDB" id="A0A9Q0FND0"/>
<feature type="non-terminal residue" evidence="1">
    <location>
        <position position="1"/>
    </location>
</feature>
<dbReference type="GO" id="GO:0004601">
    <property type="term" value="F:peroxidase activity"/>
    <property type="evidence" value="ECO:0007669"/>
    <property type="project" value="InterPro"/>
</dbReference>
<dbReference type="InterPro" id="IPR010255">
    <property type="entry name" value="Haem_peroxidase_sf"/>
</dbReference>
<sequence>RTSWTNLLGRRDSLNANRTTANAFIPDPTDTLPRLKISGIGQPDPTLNSTYLATLQALCPNGGNESDWKQHLMASTTTISRILRMGNLNVLRGRHLFSNTLPRFLEAKSLN</sequence>
<dbReference type="EMBL" id="JAKUCV010004651">
    <property type="protein sequence ID" value="KAJ4834627.1"/>
    <property type="molecule type" value="Genomic_DNA"/>
</dbReference>
<name>A0A9Q0FND0_9ROSI</name>
<dbReference type="Proteomes" id="UP001141552">
    <property type="component" value="Unassembled WGS sequence"/>
</dbReference>
<evidence type="ECO:0000313" key="1">
    <source>
        <dbReference type="EMBL" id="KAJ4834627.1"/>
    </source>
</evidence>
<feature type="non-terminal residue" evidence="1">
    <location>
        <position position="111"/>
    </location>
</feature>
<accession>A0A9Q0FND0</accession>
<comment type="caution">
    <text evidence="1">The sequence shown here is derived from an EMBL/GenBank/DDBJ whole genome shotgun (WGS) entry which is preliminary data.</text>
</comment>
<protein>
    <submittedName>
        <fullName evidence="1">Uncharacterized protein</fullName>
    </submittedName>
</protein>
<keyword evidence="2" id="KW-1185">Reference proteome</keyword>
<organism evidence="1 2">
    <name type="scientific">Turnera subulata</name>
    <dbReference type="NCBI Taxonomy" id="218843"/>
    <lineage>
        <taxon>Eukaryota</taxon>
        <taxon>Viridiplantae</taxon>
        <taxon>Streptophyta</taxon>
        <taxon>Embryophyta</taxon>
        <taxon>Tracheophyta</taxon>
        <taxon>Spermatophyta</taxon>
        <taxon>Magnoliopsida</taxon>
        <taxon>eudicotyledons</taxon>
        <taxon>Gunneridae</taxon>
        <taxon>Pentapetalae</taxon>
        <taxon>rosids</taxon>
        <taxon>fabids</taxon>
        <taxon>Malpighiales</taxon>
        <taxon>Passifloraceae</taxon>
        <taxon>Turnera</taxon>
    </lineage>
</organism>
<dbReference type="GO" id="GO:0020037">
    <property type="term" value="F:heme binding"/>
    <property type="evidence" value="ECO:0007669"/>
    <property type="project" value="InterPro"/>
</dbReference>
<dbReference type="GO" id="GO:0006979">
    <property type="term" value="P:response to oxidative stress"/>
    <property type="evidence" value="ECO:0007669"/>
    <property type="project" value="InterPro"/>
</dbReference>
<reference evidence="1" key="2">
    <citation type="journal article" date="2023" name="Plants (Basel)">
        <title>Annotation of the Turnera subulata (Passifloraceae) Draft Genome Reveals the S-Locus Evolved after the Divergence of Turneroideae from Passifloroideae in a Stepwise Manner.</title>
        <authorList>
            <person name="Henning P.M."/>
            <person name="Roalson E.H."/>
            <person name="Mir W."/>
            <person name="McCubbin A.G."/>
            <person name="Shore J.S."/>
        </authorList>
    </citation>
    <scope>NUCLEOTIDE SEQUENCE</scope>
    <source>
        <strain evidence="1">F60SS</strain>
    </source>
</reference>
<evidence type="ECO:0000313" key="2">
    <source>
        <dbReference type="Proteomes" id="UP001141552"/>
    </source>
</evidence>
<reference evidence="1" key="1">
    <citation type="submission" date="2022-02" db="EMBL/GenBank/DDBJ databases">
        <authorList>
            <person name="Henning P.M."/>
            <person name="McCubbin A.G."/>
            <person name="Shore J.S."/>
        </authorList>
    </citation>
    <scope>NUCLEOTIDE SEQUENCE</scope>
    <source>
        <strain evidence="1">F60SS</strain>
        <tissue evidence="1">Leaves</tissue>
    </source>
</reference>
<gene>
    <name evidence="1" type="ORF">Tsubulata_030849</name>
</gene>
<proteinExistence type="predicted"/>
<dbReference type="SUPFAM" id="SSF48113">
    <property type="entry name" value="Heme-dependent peroxidases"/>
    <property type="match status" value="1"/>
</dbReference>